<gene>
    <name evidence="3" type="ORF">SAMN05443668_1011128</name>
</gene>
<evidence type="ECO:0000256" key="1">
    <source>
        <dbReference type="ARBA" id="ARBA00023239"/>
    </source>
</evidence>
<dbReference type="InterPro" id="IPR006680">
    <property type="entry name" value="Amidohydro-rel"/>
</dbReference>
<dbReference type="EMBL" id="FRCS01000001">
    <property type="protein sequence ID" value="SHM64657.1"/>
    <property type="molecule type" value="Genomic_DNA"/>
</dbReference>
<dbReference type="Proteomes" id="UP000184440">
    <property type="component" value="Unassembled WGS sequence"/>
</dbReference>
<dbReference type="GO" id="GO:0016831">
    <property type="term" value="F:carboxy-lyase activity"/>
    <property type="evidence" value="ECO:0007669"/>
    <property type="project" value="InterPro"/>
</dbReference>
<keyword evidence="1" id="KW-0456">Lyase</keyword>
<proteinExistence type="predicted"/>
<evidence type="ECO:0000313" key="3">
    <source>
        <dbReference type="EMBL" id="SHM64657.1"/>
    </source>
</evidence>
<dbReference type="STRING" id="134849.SAMN05443668_1011128"/>
<dbReference type="GO" id="GO:0016787">
    <property type="term" value="F:hydrolase activity"/>
    <property type="evidence" value="ECO:0007669"/>
    <property type="project" value="UniProtKB-KW"/>
</dbReference>
<dbReference type="InterPro" id="IPR032466">
    <property type="entry name" value="Metal_Hydrolase"/>
</dbReference>
<sequence length="359" mass="40158">MRVHRDGVTTPLIDASVHVFFRDNRDFRSFLREPYASRGIPDYEMDWYGAPGGEYVAAAHGPDGQYPGSDPEIVGAHLFDEGGVDVAVLHPMSRGTLPDRHLTTAVLAAHNQMLVSRWLDHDPRYRGAIRVNPEDIPGALREIERYGDHPQVVQIGVPLQSRELYGKPQFWPLWEAAAAAGLPVAVHIEAGQGIGYPPTPSGHPQTYEQYLGFMALNYLYHLMNMIAEGVFERFDALKVVWADGAADLLTPFIWRMDTFGRPHLEQTPWAPRMPSDYLPGHVYFVQGSLDGPGDVEFAGEWLSFTEKDEKVLYGSSYPHWQHSTVDSLPSALSAEQRDRILWRNAADLYGISVPEGVTP</sequence>
<evidence type="ECO:0000313" key="4">
    <source>
        <dbReference type="Proteomes" id="UP000184440"/>
    </source>
</evidence>
<accession>A0A1M7KH23</accession>
<dbReference type="RefSeq" id="WP_143175031.1">
    <property type="nucleotide sequence ID" value="NZ_FRCS01000001.1"/>
</dbReference>
<feature type="domain" description="Amidohydrolase-related" evidence="2">
    <location>
        <begin position="59"/>
        <end position="351"/>
    </location>
</feature>
<dbReference type="Gene3D" id="3.20.20.140">
    <property type="entry name" value="Metal-dependent hydrolases"/>
    <property type="match status" value="1"/>
</dbReference>
<evidence type="ECO:0000259" key="2">
    <source>
        <dbReference type="Pfam" id="PF04909"/>
    </source>
</evidence>
<organism evidence="3 4">
    <name type="scientific">Cryptosporangium aurantiacum</name>
    <dbReference type="NCBI Taxonomy" id="134849"/>
    <lineage>
        <taxon>Bacteria</taxon>
        <taxon>Bacillati</taxon>
        <taxon>Actinomycetota</taxon>
        <taxon>Actinomycetes</taxon>
        <taxon>Cryptosporangiales</taxon>
        <taxon>Cryptosporangiaceae</taxon>
        <taxon>Cryptosporangium</taxon>
    </lineage>
</organism>
<dbReference type="Pfam" id="PF04909">
    <property type="entry name" value="Amidohydro_2"/>
    <property type="match status" value="1"/>
</dbReference>
<reference evidence="3 4" key="1">
    <citation type="submission" date="2016-11" db="EMBL/GenBank/DDBJ databases">
        <authorList>
            <person name="Jaros S."/>
            <person name="Januszkiewicz K."/>
            <person name="Wedrychowicz H."/>
        </authorList>
    </citation>
    <scope>NUCLEOTIDE SEQUENCE [LARGE SCALE GENOMIC DNA]</scope>
    <source>
        <strain evidence="3 4">DSM 46144</strain>
    </source>
</reference>
<dbReference type="AlphaFoldDB" id="A0A1M7KH23"/>
<dbReference type="GO" id="GO:0019748">
    <property type="term" value="P:secondary metabolic process"/>
    <property type="evidence" value="ECO:0007669"/>
    <property type="project" value="TreeGrafter"/>
</dbReference>
<dbReference type="InterPro" id="IPR032465">
    <property type="entry name" value="ACMSD"/>
</dbReference>
<dbReference type="OrthoDB" id="2533941at2"/>
<name>A0A1M7KH23_9ACTN</name>
<dbReference type="PANTHER" id="PTHR21240">
    <property type="entry name" value="2-AMINO-3-CARBOXYLMUCONATE-6-SEMIALDEHYDE DECARBOXYLASE"/>
    <property type="match status" value="1"/>
</dbReference>
<dbReference type="PANTHER" id="PTHR21240:SF28">
    <property type="entry name" value="ISO-OROTATE DECARBOXYLASE (EUROFUNG)"/>
    <property type="match status" value="1"/>
</dbReference>
<keyword evidence="3" id="KW-0378">Hydrolase</keyword>
<dbReference type="GO" id="GO:0005737">
    <property type="term" value="C:cytoplasm"/>
    <property type="evidence" value="ECO:0007669"/>
    <property type="project" value="TreeGrafter"/>
</dbReference>
<dbReference type="SUPFAM" id="SSF51556">
    <property type="entry name" value="Metallo-dependent hydrolases"/>
    <property type="match status" value="1"/>
</dbReference>
<protein>
    <submittedName>
        <fullName evidence="3">Predicted metal-dependent hydrolase, TIM-barrel fold</fullName>
    </submittedName>
</protein>
<keyword evidence="4" id="KW-1185">Reference proteome</keyword>